<dbReference type="EMBL" id="UXAV01000041">
    <property type="protein sequence ID" value="VDC28121.1"/>
    <property type="molecule type" value="Genomic_DNA"/>
</dbReference>
<evidence type="ECO:0000313" key="2">
    <source>
        <dbReference type="Proteomes" id="UP000270468"/>
    </source>
</evidence>
<reference evidence="1 2" key="1">
    <citation type="submission" date="2018-11" db="EMBL/GenBank/DDBJ databases">
        <authorList>
            <person name="Criscuolo A."/>
        </authorList>
    </citation>
    <scope>NUCLEOTIDE SEQUENCE [LARGE SCALE GENOMIC DNA]</scope>
    <source>
        <strain evidence="1">ATB-66</strain>
    </source>
</reference>
<evidence type="ECO:0000313" key="1">
    <source>
        <dbReference type="EMBL" id="VDC28121.1"/>
    </source>
</evidence>
<dbReference type="AlphaFoldDB" id="A0A3P5XHE2"/>
<accession>A0A3P5XHE2</accession>
<dbReference type="Proteomes" id="UP000270468">
    <property type="component" value="Unassembled WGS sequence"/>
</dbReference>
<keyword evidence="2" id="KW-1185">Reference proteome</keyword>
<organism evidence="1 2">
    <name type="scientific">Filibacter tadaridae</name>
    <dbReference type="NCBI Taxonomy" id="2483811"/>
    <lineage>
        <taxon>Bacteria</taxon>
        <taxon>Bacillati</taxon>
        <taxon>Bacillota</taxon>
        <taxon>Bacilli</taxon>
        <taxon>Bacillales</taxon>
        <taxon>Caryophanaceae</taxon>
        <taxon>Filibacter</taxon>
    </lineage>
</organism>
<gene>
    <name evidence="1" type="ORF">FILTAD_01742</name>
</gene>
<proteinExistence type="predicted"/>
<dbReference type="RefSeq" id="WP_282432578.1">
    <property type="nucleotide sequence ID" value="NZ_CBCRXF010000005.1"/>
</dbReference>
<sequence length="41" mass="4730">MEQQIKYDELASGAVKVMLEMGKYINSTEIDGKRSNRIRVK</sequence>
<name>A0A3P5XHE2_9BACL</name>
<protein>
    <submittedName>
        <fullName evidence="1">Uncharacterized protein</fullName>
    </submittedName>
</protein>